<accession>A0A9P4NWB9</accession>
<sequence length="386" mass="44710">MGDPRLRFLKEKHMVESRIRLWSTIHPSNPNERPLNVDKMWICTEPIPEISIKKKSLLFSATPKFNVKKHIETLVNQIAIHHSSRPLENLRQIRAQSSSWEKTKADRLFQRRFLGLPGEVRNLIYDELLEYTGGVSQETPLFRSYISGKTNHGGAQFCDALRLPVAHRQNLTFVRHNDPIWNELFDRWCAQVRFHLFEAFEVHLKPSFVSRNRRKAQCNLARYLDTDASQVFGSSSSWFFGMRTCSLYLSLFNIAALLHSGSRGMSALKAEVIEIVRVLKFATKLANLHISIRLWPSKYRDQSWKSWPPSACGKAVLDAFQPLQYVQGVERICVFAGLLMASEWHASMHRKTSEKFNVLCAMPDHMENRIEVLSDSRWAIRPDDFV</sequence>
<keyword evidence="2" id="KW-1185">Reference proteome</keyword>
<dbReference type="Proteomes" id="UP000800235">
    <property type="component" value="Unassembled WGS sequence"/>
</dbReference>
<proteinExistence type="predicted"/>
<gene>
    <name evidence="1" type="ORF">EJ08DRAFT_694912</name>
</gene>
<reference evidence="1" key="1">
    <citation type="journal article" date="2020" name="Stud. Mycol.">
        <title>101 Dothideomycetes genomes: a test case for predicting lifestyles and emergence of pathogens.</title>
        <authorList>
            <person name="Haridas S."/>
            <person name="Albert R."/>
            <person name="Binder M."/>
            <person name="Bloem J."/>
            <person name="Labutti K."/>
            <person name="Salamov A."/>
            <person name="Andreopoulos B."/>
            <person name="Baker S."/>
            <person name="Barry K."/>
            <person name="Bills G."/>
            <person name="Bluhm B."/>
            <person name="Cannon C."/>
            <person name="Castanera R."/>
            <person name="Culley D."/>
            <person name="Daum C."/>
            <person name="Ezra D."/>
            <person name="Gonzalez J."/>
            <person name="Henrissat B."/>
            <person name="Kuo A."/>
            <person name="Liang C."/>
            <person name="Lipzen A."/>
            <person name="Lutzoni F."/>
            <person name="Magnuson J."/>
            <person name="Mondo S."/>
            <person name="Nolan M."/>
            <person name="Ohm R."/>
            <person name="Pangilinan J."/>
            <person name="Park H.-J."/>
            <person name="Ramirez L."/>
            <person name="Alfaro M."/>
            <person name="Sun H."/>
            <person name="Tritt A."/>
            <person name="Yoshinaga Y."/>
            <person name="Zwiers L.-H."/>
            <person name="Turgeon B."/>
            <person name="Goodwin S."/>
            <person name="Spatafora J."/>
            <person name="Crous P."/>
            <person name="Grigoriev I."/>
        </authorList>
    </citation>
    <scope>NUCLEOTIDE SEQUENCE</scope>
    <source>
        <strain evidence="1">CBS 130266</strain>
    </source>
</reference>
<comment type="caution">
    <text evidence="1">The sequence shown here is derived from an EMBL/GenBank/DDBJ whole genome shotgun (WGS) entry which is preliminary data.</text>
</comment>
<name>A0A9P4NWB9_9PEZI</name>
<protein>
    <submittedName>
        <fullName evidence="1">Uncharacterized protein</fullName>
    </submittedName>
</protein>
<dbReference type="OrthoDB" id="3913929at2759"/>
<dbReference type="EMBL" id="MU007023">
    <property type="protein sequence ID" value="KAF2432870.1"/>
    <property type="molecule type" value="Genomic_DNA"/>
</dbReference>
<organism evidence="1 2">
    <name type="scientific">Tothia fuscella</name>
    <dbReference type="NCBI Taxonomy" id="1048955"/>
    <lineage>
        <taxon>Eukaryota</taxon>
        <taxon>Fungi</taxon>
        <taxon>Dikarya</taxon>
        <taxon>Ascomycota</taxon>
        <taxon>Pezizomycotina</taxon>
        <taxon>Dothideomycetes</taxon>
        <taxon>Pleosporomycetidae</taxon>
        <taxon>Venturiales</taxon>
        <taxon>Cylindrosympodiaceae</taxon>
        <taxon>Tothia</taxon>
    </lineage>
</organism>
<evidence type="ECO:0000313" key="2">
    <source>
        <dbReference type="Proteomes" id="UP000800235"/>
    </source>
</evidence>
<dbReference type="AlphaFoldDB" id="A0A9P4NWB9"/>
<evidence type="ECO:0000313" key="1">
    <source>
        <dbReference type="EMBL" id="KAF2432870.1"/>
    </source>
</evidence>